<keyword evidence="4" id="KW-1185">Reference proteome</keyword>
<protein>
    <submittedName>
        <fullName evidence="3">Nuclear transport factor 2 family protein</fullName>
    </submittedName>
</protein>
<gene>
    <name evidence="3" type="ORF">ACFYNZ_33450</name>
</gene>
<accession>A0ABW6L2F4</accession>
<feature type="domain" description="DUF4440" evidence="2">
    <location>
        <begin position="36"/>
        <end position="133"/>
    </location>
</feature>
<evidence type="ECO:0000313" key="4">
    <source>
        <dbReference type="Proteomes" id="UP001601197"/>
    </source>
</evidence>
<feature type="region of interest" description="Disordered" evidence="1">
    <location>
        <begin position="1"/>
        <end position="26"/>
    </location>
</feature>
<evidence type="ECO:0000313" key="3">
    <source>
        <dbReference type="EMBL" id="MFE9174290.1"/>
    </source>
</evidence>
<dbReference type="Pfam" id="PF14534">
    <property type="entry name" value="DUF4440"/>
    <property type="match status" value="1"/>
</dbReference>
<sequence length="144" mass="15310">MLGTTAFGSTRSTGTSPSPPPRLADPAATAKPLLVRFFTLLQRRDTAGLDRFLSPAFQVERPDGTGSSKAAYLADYPAVGSFDISRVSATQADSVLVVRYLVTAEGLVRGKPYNPGPAPRLSAFSWNGSRWQLAAHANFNPLTG</sequence>
<dbReference type="SUPFAM" id="SSF54427">
    <property type="entry name" value="NTF2-like"/>
    <property type="match status" value="1"/>
</dbReference>
<evidence type="ECO:0000259" key="2">
    <source>
        <dbReference type="Pfam" id="PF14534"/>
    </source>
</evidence>
<organism evidence="3 4">
    <name type="scientific">Streptomyces kebangsaanensis</name>
    <dbReference type="NCBI Taxonomy" id="864058"/>
    <lineage>
        <taxon>Bacteria</taxon>
        <taxon>Bacillati</taxon>
        <taxon>Actinomycetota</taxon>
        <taxon>Actinomycetes</taxon>
        <taxon>Kitasatosporales</taxon>
        <taxon>Streptomycetaceae</taxon>
        <taxon>Streptomyces</taxon>
    </lineage>
</organism>
<dbReference type="RefSeq" id="WP_388354010.1">
    <property type="nucleotide sequence ID" value="NZ_JBIAFJ010000050.1"/>
</dbReference>
<dbReference type="Gene3D" id="3.10.450.50">
    <property type="match status" value="1"/>
</dbReference>
<reference evidence="3 4" key="1">
    <citation type="submission" date="2024-10" db="EMBL/GenBank/DDBJ databases">
        <title>The Natural Products Discovery Center: Release of the First 8490 Sequenced Strains for Exploring Actinobacteria Biosynthetic Diversity.</title>
        <authorList>
            <person name="Kalkreuter E."/>
            <person name="Kautsar S.A."/>
            <person name="Yang D."/>
            <person name="Bader C.D."/>
            <person name="Teijaro C.N."/>
            <person name="Fluegel L."/>
            <person name="Davis C.M."/>
            <person name="Simpson J.R."/>
            <person name="Lauterbach L."/>
            <person name="Steele A.D."/>
            <person name="Gui C."/>
            <person name="Meng S."/>
            <person name="Li G."/>
            <person name="Viehrig K."/>
            <person name="Ye F."/>
            <person name="Su P."/>
            <person name="Kiefer A.F."/>
            <person name="Nichols A."/>
            <person name="Cepeda A.J."/>
            <person name="Yan W."/>
            <person name="Fan B."/>
            <person name="Jiang Y."/>
            <person name="Adhikari A."/>
            <person name="Zheng C.-J."/>
            <person name="Schuster L."/>
            <person name="Cowan T.M."/>
            <person name="Smanski M.J."/>
            <person name="Chevrette M.G."/>
            <person name="De Carvalho L.P.S."/>
            <person name="Shen B."/>
        </authorList>
    </citation>
    <scope>NUCLEOTIDE SEQUENCE [LARGE SCALE GENOMIC DNA]</scope>
    <source>
        <strain evidence="3 4">NPDC007147</strain>
    </source>
</reference>
<dbReference type="InterPro" id="IPR032710">
    <property type="entry name" value="NTF2-like_dom_sf"/>
</dbReference>
<proteinExistence type="predicted"/>
<dbReference type="EMBL" id="JBIAFJ010000050">
    <property type="protein sequence ID" value="MFE9174290.1"/>
    <property type="molecule type" value="Genomic_DNA"/>
</dbReference>
<dbReference type="InterPro" id="IPR027843">
    <property type="entry name" value="DUF4440"/>
</dbReference>
<dbReference type="Proteomes" id="UP001601197">
    <property type="component" value="Unassembled WGS sequence"/>
</dbReference>
<comment type="caution">
    <text evidence="3">The sequence shown here is derived from an EMBL/GenBank/DDBJ whole genome shotgun (WGS) entry which is preliminary data.</text>
</comment>
<evidence type="ECO:0000256" key="1">
    <source>
        <dbReference type="SAM" id="MobiDB-lite"/>
    </source>
</evidence>
<name>A0ABW6L2F4_9ACTN</name>